<evidence type="ECO:0000313" key="4">
    <source>
        <dbReference type="Proteomes" id="UP000831775"/>
    </source>
</evidence>
<keyword evidence="4" id="KW-1185">Reference proteome</keyword>
<keyword evidence="1" id="KW-0472">Membrane</keyword>
<feature type="signal peptide" evidence="2">
    <location>
        <begin position="1"/>
        <end position="22"/>
    </location>
</feature>
<dbReference type="RefSeq" id="WP_244683750.1">
    <property type="nucleotide sequence ID" value="NZ_CP095043.1"/>
</dbReference>
<proteinExistence type="predicted"/>
<evidence type="ECO:0000256" key="2">
    <source>
        <dbReference type="SAM" id="SignalP"/>
    </source>
</evidence>
<feature type="chain" id="PRO_5045385753" description="LPXTG cell wall anchor domain-containing protein" evidence="2">
    <location>
        <begin position="23"/>
        <end position="237"/>
    </location>
</feature>
<keyword evidence="1" id="KW-0812">Transmembrane</keyword>
<evidence type="ECO:0000256" key="1">
    <source>
        <dbReference type="SAM" id="Phobius"/>
    </source>
</evidence>
<dbReference type="Proteomes" id="UP000831775">
    <property type="component" value="Chromosome"/>
</dbReference>
<keyword evidence="2" id="KW-0732">Signal</keyword>
<protein>
    <recommendedName>
        <fullName evidence="5">LPXTG cell wall anchor domain-containing protein</fullName>
    </recommendedName>
</protein>
<feature type="transmembrane region" description="Helical" evidence="1">
    <location>
        <begin position="207"/>
        <end position="227"/>
    </location>
</feature>
<evidence type="ECO:0008006" key="5">
    <source>
        <dbReference type="Google" id="ProtNLM"/>
    </source>
</evidence>
<sequence>MPARADAWTKICAVLCAGAVVAGAVGTVTRAAAVWEEVAETGRPGLLTLNTASSTPMWTTLSPGESTHWLIAAVLHTAPEGTLQLEVSVSGELVAAGDPSFSMRGCPAGFTQQGSTPVCPGGGETIIAETPLASVMADDRLIDLRGIVRGEPRELLVTLSLPPTASAEAVDGKVTHVGLGVHAAGDSPGVSPAPPVTPHLAMTGGDAVPLVLLAAGLIGTAICVRALRAPERARERT</sequence>
<evidence type="ECO:0000313" key="3">
    <source>
        <dbReference type="EMBL" id="UOQ58972.1"/>
    </source>
</evidence>
<dbReference type="EMBL" id="CP095043">
    <property type="protein sequence ID" value="UOQ58972.1"/>
    <property type="molecule type" value="Genomic_DNA"/>
</dbReference>
<reference evidence="3 4" key="1">
    <citation type="submission" date="2022-04" db="EMBL/GenBank/DDBJ databases">
        <title>Leucobacter sp. isolated from rhizosphere of onion.</title>
        <authorList>
            <person name="Won M."/>
            <person name="Lee C.-M."/>
            <person name="Woen H.-Y."/>
            <person name="Kwon S.-W."/>
        </authorList>
    </citation>
    <scope>NUCLEOTIDE SEQUENCE [LARGE SCALE GENOMIC DNA]</scope>
    <source>
        <strain evidence="3 4">H25R-14</strain>
    </source>
</reference>
<gene>
    <name evidence="3" type="ORF">MUN76_07770</name>
</gene>
<organism evidence="3 4">
    <name type="scientific">Leucobacter rhizosphaerae</name>
    <dbReference type="NCBI Taxonomy" id="2932245"/>
    <lineage>
        <taxon>Bacteria</taxon>
        <taxon>Bacillati</taxon>
        <taxon>Actinomycetota</taxon>
        <taxon>Actinomycetes</taxon>
        <taxon>Micrococcales</taxon>
        <taxon>Microbacteriaceae</taxon>
        <taxon>Leucobacter</taxon>
    </lineage>
</organism>
<keyword evidence="1" id="KW-1133">Transmembrane helix</keyword>
<accession>A0ABY4FRU5</accession>
<name>A0ABY4FRU5_9MICO</name>